<dbReference type="CDD" id="cd05227">
    <property type="entry name" value="AR_SDR_e"/>
    <property type="match status" value="1"/>
</dbReference>
<dbReference type="RefSeq" id="WP_155345882.1">
    <property type="nucleotide sequence ID" value="NZ_BAAAHM010000032.1"/>
</dbReference>
<dbReference type="PANTHER" id="PTHR10366:SF564">
    <property type="entry name" value="STEROL-4-ALPHA-CARBOXYLATE 3-DEHYDROGENASE, DECARBOXYLATING"/>
    <property type="match status" value="1"/>
</dbReference>
<organism evidence="4 5">
    <name type="scientific">Acrocarpospora pleiomorpha</name>
    <dbReference type="NCBI Taxonomy" id="90975"/>
    <lineage>
        <taxon>Bacteria</taxon>
        <taxon>Bacillati</taxon>
        <taxon>Actinomycetota</taxon>
        <taxon>Actinomycetes</taxon>
        <taxon>Streptosporangiales</taxon>
        <taxon>Streptosporangiaceae</taxon>
        <taxon>Acrocarpospora</taxon>
    </lineage>
</organism>
<dbReference type="OrthoDB" id="9778052at2"/>
<keyword evidence="1" id="KW-0560">Oxidoreductase</keyword>
<comment type="similarity">
    <text evidence="2">Belongs to the NAD(P)-dependent epimerase/dehydratase family. Dihydroflavonol-4-reductase subfamily.</text>
</comment>
<dbReference type="Gene3D" id="3.40.50.720">
    <property type="entry name" value="NAD(P)-binding Rossmann-like Domain"/>
    <property type="match status" value="1"/>
</dbReference>
<reference evidence="4 5" key="1">
    <citation type="submission" date="2019-10" db="EMBL/GenBank/DDBJ databases">
        <title>Whole genome shotgun sequence of Acrocarpospora pleiomorpha NBRC 16267.</title>
        <authorList>
            <person name="Ichikawa N."/>
            <person name="Kimura A."/>
            <person name="Kitahashi Y."/>
            <person name="Komaki H."/>
            <person name="Oguchi A."/>
        </authorList>
    </citation>
    <scope>NUCLEOTIDE SEQUENCE [LARGE SCALE GENOMIC DNA]</scope>
    <source>
        <strain evidence="4 5">NBRC 16267</strain>
    </source>
</reference>
<protein>
    <submittedName>
        <fullName evidence="4">Dihydroflavonol-4-reductase</fullName>
    </submittedName>
</protein>
<dbReference type="GO" id="GO:0016616">
    <property type="term" value="F:oxidoreductase activity, acting on the CH-OH group of donors, NAD or NADP as acceptor"/>
    <property type="evidence" value="ECO:0007669"/>
    <property type="project" value="TreeGrafter"/>
</dbReference>
<dbReference type="FunFam" id="3.40.50.720:FF:000336">
    <property type="entry name" value="Aldehyde reductase"/>
    <property type="match status" value="1"/>
</dbReference>
<feature type="domain" description="NAD-dependent epimerase/dehydratase" evidence="3">
    <location>
        <begin position="4"/>
        <end position="224"/>
    </location>
</feature>
<evidence type="ECO:0000256" key="2">
    <source>
        <dbReference type="ARBA" id="ARBA00023445"/>
    </source>
</evidence>
<sequence>METVLVTGGTGFLATRVITRALEAGHDVRTTVRDASRAPRDVPSTVADLTSDDGWDEAVKGCDYVLHVASPLPATSPKDENEVIVPAVEGTVRVLRAARDAGVRRVVVTSSFAAIGYGHPQTDRPFTEEDWSEIDADVAPYVKSKALAERAAWAFDRGEMELTVVNPVGIFGPVLGPDYASSINVVAGLMNGSMPAIPRVSFGMIDVRDAADLHLRAMTAKEAAGERFLGSSGDAVSMEHIATVLRERLGYDTPTEVVPDEVVKKAARTDASMAELARSVGLVRHLSNAKAVRVLGWTPRPTDDVIVETGRSLREGGYA</sequence>
<evidence type="ECO:0000313" key="5">
    <source>
        <dbReference type="Proteomes" id="UP000377595"/>
    </source>
</evidence>
<dbReference type="InterPro" id="IPR001509">
    <property type="entry name" value="Epimerase_deHydtase"/>
</dbReference>
<evidence type="ECO:0000259" key="3">
    <source>
        <dbReference type="Pfam" id="PF01370"/>
    </source>
</evidence>
<name>A0A5M3XH64_9ACTN</name>
<dbReference type="EMBL" id="BLAF01000019">
    <property type="protein sequence ID" value="GES20867.1"/>
    <property type="molecule type" value="Genomic_DNA"/>
</dbReference>
<dbReference type="SUPFAM" id="SSF51735">
    <property type="entry name" value="NAD(P)-binding Rossmann-fold domains"/>
    <property type="match status" value="1"/>
</dbReference>
<comment type="caution">
    <text evidence="4">The sequence shown here is derived from an EMBL/GenBank/DDBJ whole genome shotgun (WGS) entry which is preliminary data.</text>
</comment>
<keyword evidence="5" id="KW-1185">Reference proteome</keyword>
<evidence type="ECO:0000256" key="1">
    <source>
        <dbReference type="ARBA" id="ARBA00023002"/>
    </source>
</evidence>
<evidence type="ECO:0000313" key="4">
    <source>
        <dbReference type="EMBL" id="GES20867.1"/>
    </source>
</evidence>
<proteinExistence type="inferred from homology"/>
<dbReference type="Proteomes" id="UP000377595">
    <property type="component" value="Unassembled WGS sequence"/>
</dbReference>
<dbReference type="Pfam" id="PF01370">
    <property type="entry name" value="Epimerase"/>
    <property type="match status" value="1"/>
</dbReference>
<accession>A0A5M3XH64</accession>
<dbReference type="AlphaFoldDB" id="A0A5M3XH64"/>
<dbReference type="InterPro" id="IPR036291">
    <property type="entry name" value="NAD(P)-bd_dom_sf"/>
</dbReference>
<gene>
    <name evidence="4" type="ORF">Aple_037630</name>
</gene>
<dbReference type="InterPro" id="IPR050425">
    <property type="entry name" value="NAD(P)_dehydrat-like"/>
</dbReference>
<dbReference type="PANTHER" id="PTHR10366">
    <property type="entry name" value="NAD DEPENDENT EPIMERASE/DEHYDRATASE"/>
    <property type="match status" value="1"/>
</dbReference>